<dbReference type="InterPro" id="IPR023614">
    <property type="entry name" value="Porin_dom_sf"/>
</dbReference>
<evidence type="ECO:0000256" key="2">
    <source>
        <dbReference type="ARBA" id="ARBA00011233"/>
    </source>
</evidence>
<dbReference type="Gene3D" id="2.40.160.10">
    <property type="entry name" value="Porin"/>
    <property type="match status" value="1"/>
</dbReference>
<evidence type="ECO:0000313" key="13">
    <source>
        <dbReference type="Proteomes" id="UP000366065"/>
    </source>
</evidence>
<reference evidence="12 13" key="1">
    <citation type="submission" date="2019-08" db="EMBL/GenBank/DDBJ databases">
        <authorList>
            <person name="Peeters C."/>
        </authorList>
    </citation>
    <scope>NUCLEOTIDE SEQUENCE [LARGE SCALE GENOMIC DNA]</scope>
    <source>
        <strain evidence="12 13">LMG 20602</strain>
    </source>
</reference>
<evidence type="ECO:0000259" key="11">
    <source>
        <dbReference type="Pfam" id="PF13609"/>
    </source>
</evidence>
<evidence type="ECO:0000313" key="12">
    <source>
        <dbReference type="EMBL" id="VVE55241.1"/>
    </source>
</evidence>
<dbReference type="SUPFAM" id="SSF56935">
    <property type="entry name" value="Porins"/>
    <property type="match status" value="1"/>
</dbReference>
<evidence type="ECO:0000256" key="9">
    <source>
        <dbReference type="ARBA" id="ARBA00023136"/>
    </source>
</evidence>
<feature type="domain" description="Porin" evidence="11">
    <location>
        <begin position="6"/>
        <end position="84"/>
    </location>
</feature>
<evidence type="ECO:0000256" key="1">
    <source>
        <dbReference type="ARBA" id="ARBA00004571"/>
    </source>
</evidence>
<keyword evidence="6" id="KW-0732">Signal</keyword>
<evidence type="ECO:0000256" key="5">
    <source>
        <dbReference type="ARBA" id="ARBA00022692"/>
    </source>
</evidence>
<comment type="subcellular location">
    <subcellularLocation>
        <location evidence="1">Cell outer membrane</location>
        <topology evidence="1">Multi-pass membrane protein</topology>
    </subcellularLocation>
</comment>
<keyword evidence="5" id="KW-0812">Transmembrane</keyword>
<dbReference type="PANTHER" id="PTHR34501">
    <property type="entry name" value="PROTEIN YDDL-RELATED"/>
    <property type="match status" value="1"/>
</dbReference>
<dbReference type="Proteomes" id="UP000366065">
    <property type="component" value="Unassembled WGS sequence"/>
</dbReference>
<evidence type="ECO:0000256" key="6">
    <source>
        <dbReference type="ARBA" id="ARBA00022729"/>
    </source>
</evidence>
<evidence type="ECO:0000256" key="8">
    <source>
        <dbReference type="ARBA" id="ARBA00023114"/>
    </source>
</evidence>
<gene>
    <name evidence="12" type="ORF">PCA20602_05003</name>
</gene>
<comment type="caution">
    <text evidence="12">The sequence shown here is derived from an EMBL/GenBank/DDBJ whole genome shotgun (WGS) entry which is preliminary data.</text>
</comment>
<keyword evidence="9" id="KW-0472">Membrane</keyword>
<proteinExistence type="predicted"/>
<keyword evidence="4" id="KW-1134">Transmembrane beta strand</keyword>
<dbReference type="InterPro" id="IPR033900">
    <property type="entry name" value="Gram_neg_porin_domain"/>
</dbReference>
<evidence type="ECO:0000256" key="4">
    <source>
        <dbReference type="ARBA" id="ARBA00022452"/>
    </source>
</evidence>
<keyword evidence="13" id="KW-1185">Reference proteome</keyword>
<accession>A0ABY6WGT4</accession>
<comment type="subunit">
    <text evidence="2">Homotrimer.</text>
</comment>
<dbReference type="Pfam" id="PF13609">
    <property type="entry name" value="Porin_4"/>
    <property type="match status" value="1"/>
</dbReference>
<evidence type="ECO:0000256" key="3">
    <source>
        <dbReference type="ARBA" id="ARBA00022448"/>
    </source>
</evidence>
<keyword evidence="10" id="KW-0998">Cell outer membrane</keyword>
<evidence type="ECO:0000256" key="7">
    <source>
        <dbReference type="ARBA" id="ARBA00023065"/>
    </source>
</evidence>
<keyword evidence="8" id="KW-0626">Porin</keyword>
<keyword evidence="7" id="KW-0406">Ion transport</keyword>
<dbReference type="PANTHER" id="PTHR34501:SF9">
    <property type="entry name" value="MAJOR OUTER MEMBRANE PROTEIN P.IA"/>
    <property type="match status" value="1"/>
</dbReference>
<keyword evidence="3" id="KW-0813">Transport</keyword>
<organism evidence="12 13">
    <name type="scientific">Pandoraea capi</name>
    <dbReference type="NCBI Taxonomy" id="2508286"/>
    <lineage>
        <taxon>Bacteria</taxon>
        <taxon>Pseudomonadati</taxon>
        <taxon>Pseudomonadota</taxon>
        <taxon>Betaproteobacteria</taxon>
        <taxon>Burkholderiales</taxon>
        <taxon>Burkholderiaceae</taxon>
        <taxon>Pandoraea</taxon>
    </lineage>
</organism>
<protein>
    <submittedName>
        <fullName evidence="12">Porin</fullName>
    </submittedName>
</protein>
<name>A0ABY6WGT4_9BURK</name>
<sequence>MVTGNGLGTRWGLTGTEDPGGGLQSVFKLENGFDSTNGRLLQGSREFGRQAYVGLTSREWGAVLIGRQYDPPIDQVLPTQGNFFVARPSSTSGLLLTNPPVGQSARAVATLSLRRRPAALPVRL</sequence>
<dbReference type="CDD" id="cd00342">
    <property type="entry name" value="gram_neg_porins"/>
    <property type="match status" value="1"/>
</dbReference>
<evidence type="ECO:0000256" key="10">
    <source>
        <dbReference type="ARBA" id="ARBA00023237"/>
    </source>
</evidence>
<dbReference type="EMBL" id="CABPRV010000017">
    <property type="protein sequence ID" value="VVE55241.1"/>
    <property type="molecule type" value="Genomic_DNA"/>
</dbReference>
<dbReference type="InterPro" id="IPR050298">
    <property type="entry name" value="Gram-neg_bact_OMP"/>
</dbReference>